<feature type="domain" description="Protein kinase" evidence="21">
    <location>
        <begin position="502"/>
        <end position="783"/>
    </location>
</feature>
<evidence type="ECO:0000256" key="12">
    <source>
        <dbReference type="ARBA" id="ARBA00022840"/>
    </source>
</evidence>
<dbReference type="PROSITE" id="PS50011">
    <property type="entry name" value="PROTEIN_KINASE_DOM"/>
    <property type="match status" value="1"/>
</dbReference>
<name>A0A8T2RB75_CERRI</name>
<evidence type="ECO:0000256" key="13">
    <source>
        <dbReference type="ARBA" id="ARBA00022989"/>
    </source>
</evidence>
<dbReference type="GO" id="GO:0005524">
    <property type="term" value="F:ATP binding"/>
    <property type="evidence" value="ECO:0007669"/>
    <property type="project" value="UniProtKB-KW"/>
</dbReference>
<keyword evidence="13 20" id="KW-1133">Transmembrane helix</keyword>
<keyword evidence="7 20" id="KW-0812">Transmembrane</keyword>
<evidence type="ECO:0000256" key="7">
    <source>
        <dbReference type="ARBA" id="ARBA00022692"/>
    </source>
</evidence>
<evidence type="ECO:0000256" key="11">
    <source>
        <dbReference type="ARBA" id="ARBA00022777"/>
    </source>
</evidence>
<keyword evidence="14 20" id="KW-0472">Membrane</keyword>
<dbReference type="Proteomes" id="UP000825935">
    <property type="component" value="Chromosome 28"/>
</dbReference>
<comment type="subcellular location">
    <subcellularLocation>
        <location evidence="1">Membrane</location>
        <topology evidence="1">Single-pass type I membrane protein</topology>
    </subcellularLocation>
</comment>
<dbReference type="InterPro" id="IPR051716">
    <property type="entry name" value="Plant_RL_S/T_kinase"/>
</dbReference>
<dbReference type="Pfam" id="PF13855">
    <property type="entry name" value="LRR_8"/>
    <property type="match status" value="1"/>
</dbReference>
<evidence type="ECO:0000313" key="23">
    <source>
        <dbReference type="Proteomes" id="UP000825935"/>
    </source>
</evidence>
<evidence type="ECO:0000256" key="1">
    <source>
        <dbReference type="ARBA" id="ARBA00004479"/>
    </source>
</evidence>
<gene>
    <name evidence="22" type="ORF">KP509_28G009600</name>
</gene>
<dbReference type="PANTHER" id="PTHR48053">
    <property type="entry name" value="LEUCINE RICH REPEAT FAMILY PROTEIN, EXPRESSED"/>
    <property type="match status" value="1"/>
</dbReference>
<keyword evidence="4" id="KW-0597">Phosphoprotein</keyword>
<evidence type="ECO:0000256" key="3">
    <source>
        <dbReference type="ARBA" id="ARBA00022527"/>
    </source>
</evidence>
<feature type="transmembrane region" description="Helical" evidence="20">
    <location>
        <begin position="431"/>
        <end position="453"/>
    </location>
</feature>
<evidence type="ECO:0000259" key="21">
    <source>
        <dbReference type="PROSITE" id="PS50011"/>
    </source>
</evidence>
<comment type="catalytic activity">
    <reaction evidence="18">
        <text>L-seryl-[protein] + ATP = O-phospho-L-seryl-[protein] + ADP + H(+)</text>
        <dbReference type="Rhea" id="RHEA:17989"/>
        <dbReference type="Rhea" id="RHEA-COMP:9863"/>
        <dbReference type="Rhea" id="RHEA-COMP:11604"/>
        <dbReference type="ChEBI" id="CHEBI:15378"/>
        <dbReference type="ChEBI" id="CHEBI:29999"/>
        <dbReference type="ChEBI" id="CHEBI:30616"/>
        <dbReference type="ChEBI" id="CHEBI:83421"/>
        <dbReference type="ChEBI" id="CHEBI:456216"/>
        <dbReference type="EC" id="2.7.11.1"/>
    </reaction>
</comment>
<keyword evidence="15" id="KW-0675">Receptor</keyword>
<dbReference type="SUPFAM" id="SSF56112">
    <property type="entry name" value="Protein kinase-like (PK-like)"/>
    <property type="match status" value="1"/>
</dbReference>
<dbReference type="InterPro" id="IPR008271">
    <property type="entry name" value="Ser/Thr_kinase_AS"/>
</dbReference>
<dbReference type="Gene3D" id="3.80.10.10">
    <property type="entry name" value="Ribonuclease Inhibitor"/>
    <property type="match status" value="3"/>
</dbReference>
<evidence type="ECO:0000256" key="4">
    <source>
        <dbReference type="ARBA" id="ARBA00022553"/>
    </source>
</evidence>
<dbReference type="FunFam" id="3.80.10.10:FF:000095">
    <property type="entry name" value="LRR receptor-like serine/threonine-protein kinase GSO1"/>
    <property type="match status" value="1"/>
</dbReference>
<dbReference type="FunFam" id="3.30.200.20:FF:000309">
    <property type="entry name" value="Leucine-rich repeat receptor protein kinase MSP1"/>
    <property type="match status" value="1"/>
</dbReference>
<keyword evidence="10" id="KW-0547">Nucleotide-binding</keyword>
<evidence type="ECO:0000256" key="8">
    <source>
        <dbReference type="ARBA" id="ARBA00022729"/>
    </source>
</evidence>
<evidence type="ECO:0000256" key="14">
    <source>
        <dbReference type="ARBA" id="ARBA00023136"/>
    </source>
</evidence>
<sequence>MQKLYLYKNELNGSIPREFGNYTYALEIDLSENKMTGNIPPELGRLEQLQLLHLFENFFTGSIPSDLGNLSNIQQLDFSINNLTDGIPTSLQYLSKLKDIRLFDNNLHGPLPPLLGKYSNLTVLDASVNMLSGNIPNTICENQQLTLLNLWSNNFSGKIPDSIKNCSSLTQLGLEQNKLNGTIPAEIGNCKNLQGLLLSNNQLSGRLPPELGNLSKLAILRVSGNSLQGDIPLSLMNCTKLLQLDLSKNLFTGSIPSELGRLTNLMELVLEGNHLTGTIPLTLANLTRLTELQLGDNALSGQIPPELGAMRSLQIALNLSCNNLSGEIPADLQKLSLLEYVHIEKNKLSGEIPAKFASWTSLVVFNVSYNGLVGAVPSSPTFEKMDVTNFVGNDGLCGKPLPTSCATNHSFTDERDNSSNQHRFNLSAGTIILVISALIGGTVIMAIIASWWYTKPWYTKPSTQEFVDVDKEESRRLSGSDHSFFPKPGFTFQSIVDATDNFAESSVLGRGACGTVYKAKIPGGNTFAVKLLKSDGDISSNLYNSFDTELSTLGKISHGNIVRLYGYCYHQKANLLLYEYMPRGSLGEHLHSEVCKLDWNLRYEIALGAAQGLTYLHHDCKPQIIHRDIKSNNILLDENFKAHVGDFGLAKNIDVPHSKSVSAIVGSYGYIAPEYAYSMKVTEKSDIYSFGVVLLELLTGKMAVQPIEQGGNLVTCIWQSIRSEGNLMQMLDARLDLTNPTTVTEMTSVMRIALMCSRQSPFQRPSMRDVVVMLTEVRMKPLIRNPMERILELDSTTSESDASEEDSDN</sequence>
<keyword evidence="12" id="KW-0067">ATP-binding</keyword>
<dbReference type="InterPro" id="IPR032675">
    <property type="entry name" value="LRR_dom_sf"/>
</dbReference>
<dbReference type="InterPro" id="IPR000719">
    <property type="entry name" value="Prot_kinase_dom"/>
</dbReference>
<evidence type="ECO:0000256" key="9">
    <source>
        <dbReference type="ARBA" id="ARBA00022737"/>
    </source>
</evidence>
<evidence type="ECO:0000256" key="6">
    <source>
        <dbReference type="ARBA" id="ARBA00022679"/>
    </source>
</evidence>
<feature type="region of interest" description="Disordered" evidence="19">
    <location>
        <begin position="790"/>
        <end position="809"/>
    </location>
</feature>
<keyword evidence="3" id="KW-0723">Serine/threonine-protein kinase</keyword>
<dbReference type="PANTHER" id="PTHR48053:SF109">
    <property type="entry name" value="PROTEIN KINASE DOMAIN-CONTAINING PROTEIN"/>
    <property type="match status" value="1"/>
</dbReference>
<keyword evidence="8" id="KW-0732">Signal</keyword>
<dbReference type="GO" id="GO:0016020">
    <property type="term" value="C:membrane"/>
    <property type="evidence" value="ECO:0007669"/>
    <property type="project" value="UniProtKB-SubCell"/>
</dbReference>
<evidence type="ECO:0000256" key="18">
    <source>
        <dbReference type="ARBA" id="ARBA00048679"/>
    </source>
</evidence>
<keyword evidence="11" id="KW-0418">Kinase</keyword>
<dbReference type="Gene3D" id="3.30.200.20">
    <property type="entry name" value="Phosphorylase Kinase, domain 1"/>
    <property type="match status" value="1"/>
</dbReference>
<dbReference type="EC" id="2.7.11.1" evidence="2"/>
<keyword evidence="16" id="KW-0325">Glycoprotein</keyword>
<dbReference type="OrthoDB" id="676979at2759"/>
<evidence type="ECO:0000256" key="10">
    <source>
        <dbReference type="ARBA" id="ARBA00022741"/>
    </source>
</evidence>
<dbReference type="InterPro" id="IPR011009">
    <property type="entry name" value="Kinase-like_dom_sf"/>
</dbReference>
<dbReference type="EMBL" id="CM035433">
    <property type="protein sequence ID" value="KAH7293051.1"/>
    <property type="molecule type" value="Genomic_DNA"/>
</dbReference>
<proteinExistence type="predicted"/>
<dbReference type="InterPro" id="IPR001611">
    <property type="entry name" value="Leu-rich_rpt"/>
</dbReference>
<dbReference type="Gene3D" id="1.10.510.10">
    <property type="entry name" value="Transferase(Phosphotransferase) domain 1"/>
    <property type="match status" value="1"/>
</dbReference>
<dbReference type="FunFam" id="3.80.10.10:FF:000041">
    <property type="entry name" value="LRR receptor-like serine/threonine-protein kinase ERECTA"/>
    <property type="match status" value="1"/>
</dbReference>
<evidence type="ECO:0000256" key="20">
    <source>
        <dbReference type="SAM" id="Phobius"/>
    </source>
</evidence>
<accession>A0A8T2RB75</accession>
<evidence type="ECO:0000256" key="17">
    <source>
        <dbReference type="ARBA" id="ARBA00047899"/>
    </source>
</evidence>
<dbReference type="AlphaFoldDB" id="A0A8T2RB75"/>
<dbReference type="InterPro" id="IPR001245">
    <property type="entry name" value="Ser-Thr/Tyr_kinase_cat_dom"/>
</dbReference>
<dbReference type="GO" id="GO:0004674">
    <property type="term" value="F:protein serine/threonine kinase activity"/>
    <property type="evidence" value="ECO:0007669"/>
    <property type="project" value="UniProtKB-KW"/>
</dbReference>
<comment type="caution">
    <text evidence="22">The sequence shown here is derived from an EMBL/GenBank/DDBJ whole genome shotgun (WGS) entry which is preliminary data.</text>
</comment>
<dbReference type="Pfam" id="PF07714">
    <property type="entry name" value="PK_Tyr_Ser-Thr"/>
    <property type="match status" value="1"/>
</dbReference>
<comment type="catalytic activity">
    <reaction evidence="17">
        <text>L-threonyl-[protein] + ATP = O-phospho-L-threonyl-[protein] + ADP + H(+)</text>
        <dbReference type="Rhea" id="RHEA:46608"/>
        <dbReference type="Rhea" id="RHEA-COMP:11060"/>
        <dbReference type="Rhea" id="RHEA-COMP:11605"/>
        <dbReference type="ChEBI" id="CHEBI:15378"/>
        <dbReference type="ChEBI" id="CHEBI:30013"/>
        <dbReference type="ChEBI" id="CHEBI:30616"/>
        <dbReference type="ChEBI" id="CHEBI:61977"/>
        <dbReference type="ChEBI" id="CHEBI:456216"/>
        <dbReference type="EC" id="2.7.11.1"/>
    </reaction>
</comment>
<dbReference type="PROSITE" id="PS00108">
    <property type="entry name" value="PROTEIN_KINASE_ST"/>
    <property type="match status" value="1"/>
</dbReference>
<evidence type="ECO:0000256" key="5">
    <source>
        <dbReference type="ARBA" id="ARBA00022614"/>
    </source>
</evidence>
<organism evidence="22 23">
    <name type="scientific">Ceratopteris richardii</name>
    <name type="common">Triangle waterfern</name>
    <dbReference type="NCBI Taxonomy" id="49495"/>
    <lineage>
        <taxon>Eukaryota</taxon>
        <taxon>Viridiplantae</taxon>
        <taxon>Streptophyta</taxon>
        <taxon>Embryophyta</taxon>
        <taxon>Tracheophyta</taxon>
        <taxon>Polypodiopsida</taxon>
        <taxon>Polypodiidae</taxon>
        <taxon>Polypodiales</taxon>
        <taxon>Pteridineae</taxon>
        <taxon>Pteridaceae</taxon>
        <taxon>Parkerioideae</taxon>
        <taxon>Ceratopteris</taxon>
    </lineage>
</organism>
<dbReference type="FunFam" id="1.10.510.10:FF:000365">
    <property type="entry name" value="Leucine-rich repeat receptor-like serine/threonine-protein kinase At1g17230"/>
    <property type="match status" value="1"/>
</dbReference>
<reference evidence="22" key="1">
    <citation type="submission" date="2021-08" db="EMBL/GenBank/DDBJ databases">
        <title>WGS assembly of Ceratopteris richardii.</title>
        <authorList>
            <person name="Marchant D.B."/>
            <person name="Chen G."/>
            <person name="Jenkins J."/>
            <person name="Shu S."/>
            <person name="Leebens-Mack J."/>
            <person name="Grimwood J."/>
            <person name="Schmutz J."/>
            <person name="Soltis P."/>
            <person name="Soltis D."/>
            <person name="Chen Z.-H."/>
        </authorList>
    </citation>
    <scope>NUCLEOTIDE SEQUENCE</scope>
    <source>
        <strain evidence="22">Whitten #5841</strain>
        <tissue evidence="22">Leaf</tissue>
    </source>
</reference>
<evidence type="ECO:0000256" key="19">
    <source>
        <dbReference type="SAM" id="MobiDB-lite"/>
    </source>
</evidence>
<keyword evidence="9" id="KW-0677">Repeat</keyword>
<dbReference type="SMART" id="SM00220">
    <property type="entry name" value="S_TKc"/>
    <property type="match status" value="1"/>
</dbReference>
<evidence type="ECO:0000313" key="22">
    <source>
        <dbReference type="EMBL" id="KAH7293051.1"/>
    </source>
</evidence>
<evidence type="ECO:0000256" key="16">
    <source>
        <dbReference type="ARBA" id="ARBA00023180"/>
    </source>
</evidence>
<evidence type="ECO:0000256" key="2">
    <source>
        <dbReference type="ARBA" id="ARBA00012513"/>
    </source>
</evidence>
<keyword evidence="6" id="KW-0808">Transferase</keyword>
<protein>
    <recommendedName>
        <fullName evidence="2">non-specific serine/threonine protein kinase</fullName>
        <ecNumber evidence="2">2.7.11.1</ecNumber>
    </recommendedName>
</protein>
<keyword evidence="5" id="KW-0433">Leucine-rich repeat</keyword>
<keyword evidence="23" id="KW-1185">Reference proteome</keyword>
<dbReference type="Pfam" id="PF00560">
    <property type="entry name" value="LRR_1"/>
    <property type="match status" value="5"/>
</dbReference>
<dbReference type="SUPFAM" id="SSF52047">
    <property type="entry name" value="RNI-like"/>
    <property type="match status" value="1"/>
</dbReference>
<evidence type="ECO:0000256" key="15">
    <source>
        <dbReference type="ARBA" id="ARBA00023170"/>
    </source>
</evidence>